<organism evidence="3 4">
    <name type="scientific">Luteipulveratus flavus</name>
    <dbReference type="NCBI Taxonomy" id="3031728"/>
    <lineage>
        <taxon>Bacteria</taxon>
        <taxon>Bacillati</taxon>
        <taxon>Actinomycetota</taxon>
        <taxon>Actinomycetes</taxon>
        <taxon>Micrococcales</taxon>
        <taxon>Dermacoccaceae</taxon>
        <taxon>Luteipulveratus</taxon>
    </lineage>
</organism>
<dbReference type="RefSeq" id="WP_277191288.1">
    <property type="nucleotide sequence ID" value="NZ_JAROAV010000012.1"/>
</dbReference>
<gene>
    <name evidence="3" type="ORF">P4R38_04970</name>
</gene>
<accession>A0ABT6C5I9</accession>
<dbReference type="EMBL" id="JAROAV010000012">
    <property type="protein sequence ID" value="MDF8263597.1"/>
    <property type="molecule type" value="Genomic_DNA"/>
</dbReference>
<reference evidence="3 4" key="1">
    <citation type="submission" date="2023-03" db="EMBL/GenBank/DDBJ databases">
        <title>YIM 133296 draft genome.</title>
        <authorList>
            <person name="Xiong L."/>
        </authorList>
    </citation>
    <scope>NUCLEOTIDE SEQUENCE [LARGE SCALE GENOMIC DNA]</scope>
    <source>
        <strain evidence="3 4">YIM 133296</strain>
    </source>
</reference>
<keyword evidence="2" id="KW-1133">Transmembrane helix</keyword>
<keyword evidence="2" id="KW-0472">Membrane</keyword>
<keyword evidence="2" id="KW-0812">Transmembrane</keyword>
<evidence type="ECO:0000313" key="3">
    <source>
        <dbReference type="EMBL" id="MDF8263597.1"/>
    </source>
</evidence>
<proteinExistence type="predicted"/>
<sequence>MAHRSRSTAEKFDPQLTPTTPLARVVLREGQTPTVAGVAVPVPDGLTAYDAALAAVARQAARVPAGAIRVRVTTASGAGASGGRDLVVRADGSRWDLNESSPDRQAAISNRAATAVGAAVCGVLALIAVAAIGWGDDAPAELSPPAGPTASVAPTSPQPTSAARSSAVPAMPAPSSGTPTATVPAPTLPQVSAALPLRKSGRSSTTGNPTSSRPARKSATTTSLAPRPSAASTPTLTPPRIVPTHRHTIPGYSPPPPTFG</sequence>
<dbReference type="Proteomes" id="UP001528912">
    <property type="component" value="Unassembled WGS sequence"/>
</dbReference>
<feature type="compositionally biased region" description="Low complexity" evidence="1">
    <location>
        <begin position="161"/>
        <end position="189"/>
    </location>
</feature>
<protein>
    <submittedName>
        <fullName evidence="3">Uncharacterized protein</fullName>
    </submittedName>
</protein>
<keyword evidence="4" id="KW-1185">Reference proteome</keyword>
<evidence type="ECO:0000256" key="2">
    <source>
        <dbReference type="SAM" id="Phobius"/>
    </source>
</evidence>
<name>A0ABT6C5I9_9MICO</name>
<feature type="compositionally biased region" description="Low complexity" evidence="1">
    <location>
        <begin position="218"/>
        <end position="235"/>
    </location>
</feature>
<evidence type="ECO:0000313" key="4">
    <source>
        <dbReference type="Proteomes" id="UP001528912"/>
    </source>
</evidence>
<evidence type="ECO:0000256" key="1">
    <source>
        <dbReference type="SAM" id="MobiDB-lite"/>
    </source>
</evidence>
<feature type="compositionally biased region" description="Polar residues" evidence="1">
    <location>
        <begin position="202"/>
        <end position="213"/>
    </location>
</feature>
<comment type="caution">
    <text evidence="3">The sequence shown here is derived from an EMBL/GenBank/DDBJ whole genome shotgun (WGS) entry which is preliminary data.</text>
</comment>
<feature type="transmembrane region" description="Helical" evidence="2">
    <location>
        <begin position="112"/>
        <end position="134"/>
    </location>
</feature>
<feature type="region of interest" description="Disordered" evidence="1">
    <location>
        <begin position="142"/>
        <end position="260"/>
    </location>
</feature>